<dbReference type="GO" id="GO:0005975">
    <property type="term" value="P:carbohydrate metabolic process"/>
    <property type="evidence" value="ECO:0007669"/>
    <property type="project" value="InterPro"/>
</dbReference>
<feature type="site" description="Catalytically relevant" evidence="6">
    <location>
        <position position="103"/>
    </location>
</feature>
<evidence type="ECO:0000256" key="6">
    <source>
        <dbReference type="PIRSR" id="PIRSR004692-3"/>
    </source>
</evidence>
<keyword evidence="10" id="KW-0413">Isomerase</keyword>
<dbReference type="Proteomes" id="UP000584824">
    <property type="component" value="Unassembled WGS sequence"/>
</dbReference>
<evidence type="ECO:0000256" key="3">
    <source>
        <dbReference type="ARBA" id="ARBA00023122"/>
    </source>
</evidence>
<feature type="binding site" evidence="5">
    <location>
        <position position="74"/>
    </location>
    <ligand>
        <name>Zn(2+)</name>
        <dbReference type="ChEBI" id="CHEBI:29105"/>
    </ligand>
</feature>
<dbReference type="EMBL" id="JACIDU010000002">
    <property type="protein sequence ID" value="MBB4102206.1"/>
    <property type="molecule type" value="Genomic_DNA"/>
</dbReference>
<name>A0A7W6JZ56_9HYPH</name>
<dbReference type="Pfam" id="PF01380">
    <property type="entry name" value="SIS"/>
    <property type="match status" value="1"/>
</dbReference>
<feature type="domain" description="SIS" evidence="9">
    <location>
        <begin position="33"/>
        <end position="176"/>
    </location>
</feature>
<organism evidence="10 11">
    <name type="scientific">Allorhizobium borbori</name>
    <dbReference type="NCBI Taxonomy" id="485907"/>
    <lineage>
        <taxon>Bacteria</taxon>
        <taxon>Pseudomonadati</taxon>
        <taxon>Pseudomonadota</taxon>
        <taxon>Alphaproteobacteria</taxon>
        <taxon>Hyphomicrobiales</taxon>
        <taxon>Rhizobiaceae</taxon>
        <taxon>Rhizobium/Agrobacterium group</taxon>
        <taxon>Allorhizobium</taxon>
    </lineage>
</organism>
<dbReference type="PROSITE" id="PS51464">
    <property type="entry name" value="SIS"/>
    <property type="match status" value="1"/>
</dbReference>
<protein>
    <submittedName>
        <fullName evidence="10">Arabinose-5-phosphate isomerase</fullName>
        <ecNumber evidence="10">5.3.1.13</ecNumber>
    </submittedName>
</protein>
<feature type="site" description="Catalytically relevant" evidence="6">
    <location>
        <position position="185"/>
    </location>
</feature>
<keyword evidence="3 7" id="KW-0129">CBS domain</keyword>
<dbReference type="CDD" id="cd05014">
    <property type="entry name" value="SIS_Kpsf"/>
    <property type="match status" value="1"/>
</dbReference>
<evidence type="ECO:0000313" key="10">
    <source>
        <dbReference type="EMBL" id="MBB4102206.1"/>
    </source>
</evidence>
<dbReference type="PANTHER" id="PTHR42745">
    <property type="match status" value="1"/>
</dbReference>
<dbReference type="CDD" id="cd04604">
    <property type="entry name" value="CBS_pair_SIS_assoc"/>
    <property type="match status" value="1"/>
</dbReference>
<dbReference type="InterPro" id="IPR004800">
    <property type="entry name" value="KdsD/KpsF-type"/>
</dbReference>
<dbReference type="Gene3D" id="3.40.50.10490">
    <property type="entry name" value="Glucose-6-phosphate isomerase like protein, domain 1"/>
    <property type="match status" value="1"/>
</dbReference>
<feature type="site" description="Catalytically relevant" evidence="6">
    <location>
        <position position="144"/>
    </location>
</feature>
<dbReference type="InterPro" id="IPR035474">
    <property type="entry name" value="SIS_Kpsf"/>
</dbReference>
<dbReference type="EC" id="5.3.1.13" evidence="10"/>
<feature type="site" description="Catalytically relevant" evidence="6">
    <location>
        <position position="51"/>
    </location>
</feature>
<dbReference type="Pfam" id="PF00571">
    <property type="entry name" value="CBS"/>
    <property type="match status" value="2"/>
</dbReference>
<proteinExistence type="inferred from homology"/>
<dbReference type="InterPro" id="IPR046348">
    <property type="entry name" value="SIS_dom_sf"/>
</dbReference>
<dbReference type="InterPro" id="IPR000644">
    <property type="entry name" value="CBS_dom"/>
</dbReference>
<evidence type="ECO:0000256" key="2">
    <source>
        <dbReference type="ARBA" id="ARBA00022737"/>
    </source>
</evidence>
<keyword evidence="5" id="KW-0479">Metal-binding</keyword>
<evidence type="ECO:0000256" key="1">
    <source>
        <dbReference type="ARBA" id="ARBA00008165"/>
    </source>
</evidence>
<reference evidence="10 11" key="1">
    <citation type="submission" date="2020-08" db="EMBL/GenBank/DDBJ databases">
        <title>Genomic Encyclopedia of Type Strains, Phase IV (KMG-IV): sequencing the most valuable type-strain genomes for metagenomic binning, comparative biology and taxonomic classification.</title>
        <authorList>
            <person name="Goeker M."/>
        </authorList>
    </citation>
    <scope>NUCLEOTIDE SEQUENCE [LARGE SCALE GENOMIC DNA]</scope>
    <source>
        <strain evidence="10 11">DSM 26385</strain>
    </source>
</reference>
<dbReference type="Gene3D" id="3.10.580.10">
    <property type="entry name" value="CBS-domain"/>
    <property type="match status" value="1"/>
</dbReference>
<dbReference type="GO" id="GO:0097367">
    <property type="term" value="F:carbohydrate derivative binding"/>
    <property type="evidence" value="ECO:0007669"/>
    <property type="project" value="InterPro"/>
</dbReference>
<evidence type="ECO:0000256" key="7">
    <source>
        <dbReference type="PROSITE-ProRule" id="PRU00703"/>
    </source>
</evidence>
<dbReference type="PROSITE" id="PS51371">
    <property type="entry name" value="CBS"/>
    <property type="match status" value="2"/>
</dbReference>
<keyword evidence="2" id="KW-0677">Repeat</keyword>
<dbReference type="GO" id="GO:0046872">
    <property type="term" value="F:metal ion binding"/>
    <property type="evidence" value="ECO:0007669"/>
    <property type="project" value="UniProtKB-KW"/>
</dbReference>
<dbReference type="GO" id="GO:0019146">
    <property type="term" value="F:arabinose-5-phosphate isomerase activity"/>
    <property type="evidence" value="ECO:0007669"/>
    <property type="project" value="UniProtKB-EC"/>
</dbReference>
<gene>
    <name evidence="10" type="ORF">GGQ66_000734</name>
</gene>
<dbReference type="PANTHER" id="PTHR42745:SF1">
    <property type="entry name" value="ARABINOSE 5-PHOSPHATE ISOMERASE KDSD"/>
    <property type="match status" value="1"/>
</dbReference>
<dbReference type="FunFam" id="3.40.50.10490:FF:000011">
    <property type="entry name" value="Arabinose 5-phosphate isomerase"/>
    <property type="match status" value="1"/>
</dbReference>
<dbReference type="SMART" id="SM00116">
    <property type="entry name" value="CBS"/>
    <property type="match status" value="2"/>
</dbReference>
<evidence type="ECO:0000313" key="11">
    <source>
        <dbReference type="Proteomes" id="UP000584824"/>
    </source>
</evidence>
<dbReference type="GO" id="GO:1901135">
    <property type="term" value="P:carbohydrate derivative metabolic process"/>
    <property type="evidence" value="ECO:0007669"/>
    <property type="project" value="InterPro"/>
</dbReference>
<keyword evidence="5" id="KW-0862">Zinc</keyword>
<evidence type="ECO:0000259" key="8">
    <source>
        <dbReference type="PROSITE" id="PS51371"/>
    </source>
</evidence>
<comment type="similarity">
    <text evidence="1 4">Belongs to the SIS family. GutQ/KpsF subfamily.</text>
</comment>
<dbReference type="InterPro" id="IPR046342">
    <property type="entry name" value="CBS_dom_sf"/>
</dbReference>
<comment type="caution">
    <text evidence="10">The sequence shown here is derived from an EMBL/GenBank/DDBJ whole genome shotgun (WGS) entry which is preliminary data.</text>
</comment>
<dbReference type="SUPFAM" id="SSF53697">
    <property type="entry name" value="SIS domain"/>
    <property type="match status" value="1"/>
</dbReference>
<dbReference type="PIRSF" id="PIRSF004692">
    <property type="entry name" value="KdsD_KpsF"/>
    <property type="match status" value="1"/>
</dbReference>
<evidence type="ECO:0000259" key="9">
    <source>
        <dbReference type="PROSITE" id="PS51464"/>
    </source>
</evidence>
<accession>A0A7W6JZ56</accession>
<dbReference type="AlphaFoldDB" id="A0A7W6JZ56"/>
<evidence type="ECO:0000256" key="4">
    <source>
        <dbReference type="PIRNR" id="PIRNR004692"/>
    </source>
</evidence>
<dbReference type="InterPro" id="IPR001347">
    <property type="entry name" value="SIS_dom"/>
</dbReference>
<dbReference type="InterPro" id="IPR050986">
    <property type="entry name" value="GutQ/KpsF_isomerases"/>
</dbReference>
<feature type="domain" description="CBS" evidence="8">
    <location>
        <begin position="267"/>
        <end position="317"/>
    </location>
</feature>
<feature type="domain" description="CBS" evidence="8">
    <location>
        <begin position="202"/>
        <end position="260"/>
    </location>
</feature>
<dbReference type="RefSeq" id="WP_210287169.1">
    <property type="nucleotide sequence ID" value="NZ_JACIDU010000002.1"/>
</dbReference>
<sequence>MSSSLDIARQTIRIEIEALEAMVNRLGADFEKAVDVIMEARGRVIVVGMGKSGIIGQKIAATLASTGTPAFFVHPGEAFHGDLGMIKPIDVILMISNSGETEEVVRLLPFMQHQQNKIIAMTGKKESTLARNADLVLDIFVEREACNNNLAPTTSTTATLVMGDALAVALSEKRNFRPEDFARFHPGGSLGRKLLTRVVDVMHKDNLPRCSMDASFRTVIGEITAGRLGLVLVMDDGELRGIITDGDVRRAFEKYENITTISAEAIMTRTPKTVTSDKRFSEAEEQMLAQKVNSLVVVDAENKVVGVLQIYDVNRKI</sequence>
<evidence type="ECO:0000256" key="5">
    <source>
        <dbReference type="PIRSR" id="PIRSR004692-2"/>
    </source>
</evidence>
<dbReference type="NCBIfam" id="TIGR00393">
    <property type="entry name" value="kpsF"/>
    <property type="match status" value="1"/>
</dbReference>
<keyword evidence="11" id="KW-1185">Reference proteome</keyword>